<dbReference type="AlphaFoldDB" id="A0A444GE59"/>
<dbReference type="PROSITE" id="PS50051">
    <property type="entry name" value="MCM_2"/>
    <property type="match status" value="1"/>
</dbReference>
<dbReference type="InterPro" id="IPR001208">
    <property type="entry name" value="MCM_dom"/>
</dbReference>
<dbReference type="InterPro" id="IPR018525">
    <property type="entry name" value="MCM_CS"/>
</dbReference>
<evidence type="ECO:0000256" key="3">
    <source>
        <dbReference type="ARBA" id="ARBA00022741"/>
    </source>
</evidence>
<keyword evidence="5 9" id="KW-0347">Helicase</keyword>
<dbReference type="GO" id="GO:0003697">
    <property type="term" value="F:single-stranded DNA binding"/>
    <property type="evidence" value="ECO:0007669"/>
    <property type="project" value="TreeGrafter"/>
</dbReference>
<comment type="function">
    <text evidence="9">Acts as component of the MCM2-7 complex (MCM complex) which is the replicative helicase essential for 'once per cell cycle' DNA replication initiation and elongation in eukaryotic cells. The active ATPase sites in the MCM2-7 ring are formed through the interaction surfaces of two neighboring subunits such that a critical structure of a conserved arginine finger motif is provided in trans relative to the ATP-binding site of the Walker A box of the adjacent subunit. The six ATPase active sites, however, are likely to contribute differentially to the complex helicase activity.</text>
</comment>
<proteinExistence type="inferred from homology"/>
<dbReference type="EC" id="3.6.4.12" evidence="9"/>
<keyword evidence="7 9" id="KW-0539">Nucleus</keyword>
<dbReference type="GO" id="GO:0005634">
    <property type="term" value="C:nucleus"/>
    <property type="evidence" value="ECO:0007669"/>
    <property type="project" value="UniProtKB-SubCell"/>
</dbReference>
<evidence type="ECO:0000256" key="1">
    <source>
        <dbReference type="ARBA" id="ARBA00004123"/>
    </source>
</evidence>
<dbReference type="GO" id="GO:1902975">
    <property type="term" value="P:mitotic DNA replication initiation"/>
    <property type="evidence" value="ECO:0007669"/>
    <property type="project" value="TreeGrafter"/>
</dbReference>
<evidence type="ECO:0000256" key="6">
    <source>
        <dbReference type="ARBA" id="ARBA00022840"/>
    </source>
</evidence>
<dbReference type="SMART" id="SM00350">
    <property type="entry name" value="MCM"/>
    <property type="match status" value="1"/>
</dbReference>
<gene>
    <name evidence="12" type="ORF">B296_00019799</name>
</gene>
<evidence type="ECO:0000256" key="9">
    <source>
        <dbReference type="RuleBase" id="RU368061"/>
    </source>
</evidence>
<sequence>MLLGERRLEAGAMVLADRGVVCIDEFDKMNDQDRVSIHEVMEQQTVTIAKAGIHASLNARCSVVAAANPIYGTIIRCCLIFIYVLLEQYDRSLTPTKNIGLPDSLLSRFDLLFIVLDQMDPEIDRHISEHVSRMHRYCADDRGNASDHIATSYAELRDASSNAKVLKIDVEAALQVLNFAIYHKELTDMEEREQREFEMKQKADHDAGQNNGDLGSRR</sequence>
<comment type="caution">
    <text evidence="12">The sequence shown here is derived from an EMBL/GenBank/DDBJ whole genome shotgun (WGS) entry which is preliminary data.</text>
</comment>
<dbReference type="EMBL" id="AMZH03000672">
    <property type="protein sequence ID" value="RRT82541.1"/>
    <property type="molecule type" value="Genomic_DNA"/>
</dbReference>
<dbReference type="GO" id="GO:0016787">
    <property type="term" value="F:hydrolase activity"/>
    <property type="evidence" value="ECO:0007669"/>
    <property type="project" value="UniProtKB-KW"/>
</dbReference>
<evidence type="ECO:0000256" key="8">
    <source>
        <dbReference type="RuleBase" id="RU004070"/>
    </source>
</evidence>
<feature type="region of interest" description="Disordered" evidence="10">
    <location>
        <begin position="192"/>
        <end position="218"/>
    </location>
</feature>
<feature type="compositionally biased region" description="Polar residues" evidence="10">
    <location>
        <begin position="208"/>
        <end position="218"/>
    </location>
</feature>
<keyword evidence="2 9" id="KW-0235">DNA replication</keyword>
<evidence type="ECO:0000313" key="13">
    <source>
        <dbReference type="Proteomes" id="UP000287651"/>
    </source>
</evidence>
<comment type="catalytic activity">
    <reaction evidence="9">
        <text>ATP + H2O = ADP + phosphate + H(+)</text>
        <dbReference type="Rhea" id="RHEA:13065"/>
        <dbReference type="ChEBI" id="CHEBI:15377"/>
        <dbReference type="ChEBI" id="CHEBI:15378"/>
        <dbReference type="ChEBI" id="CHEBI:30616"/>
        <dbReference type="ChEBI" id="CHEBI:43474"/>
        <dbReference type="ChEBI" id="CHEBI:456216"/>
        <dbReference type="EC" id="3.6.4.12"/>
    </reaction>
</comment>
<dbReference type="Proteomes" id="UP000287651">
    <property type="component" value="Unassembled WGS sequence"/>
</dbReference>
<dbReference type="Gene3D" id="3.40.50.300">
    <property type="entry name" value="P-loop containing nucleotide triphosphate hydrolases"/>
    <property type="match status" value="1"/>
</dbReference>
<dbReference type="InterPro" id="IPR031327">
    <property type="entry name" value="MCM"/>
</dbReference>
<evidence type="ECO:0000256" key="10">
    <source>
        <dbReference type="SAM" id="MobiDB-lite"/>
    </source>
</evidence>
<comment type="subunit">
    <text evidence="9">Component of the MCM2-7 complex.</text>
</comment>
<keyword evidence="3 8" id="KW-0547">Nucleotide-binding</keyword>
<dbReference type="PANTHER" id="PTHR11630:SF46">
    <property type="entry name" value="DNA REPLICATION LICENSING FACTOR MCM3-RELATED"/>
    <property type="match status" value="1"/>
</dbReference>
<evidence type="ECO:0000256" key="7">
    <source>
        <dbReference type="ARBA" id="ARBA00023242"/>
    </source>
</evidence>
<dbReference type="PROSITE" id="PS00847">
    <property type="entry name" value="MCM_1"/>
    <property type="match status" value="1"/>
</dbReference>
<dbReference type="GO" id="GO:0017116">
    <property type="term" value="F:single-stranded DNA helicase activity"/>
    <property type="evidence" value="ECO:0007669"/>
    <property type="project" value="TreeGrafter"/>
</dbReference>
<evidence type="ECO:0000256" key="5">
    <source>
        <dbReference type="ARBA" id="ARBA00022806"/>
    </source>
</evidence>
<organism evidence="12 13">
    <name type="scientific">Ensete ventricosum</name>
    <name type="common">Abyssinian banana</name>
    <name type="synonym">Musa ensete</name>
    <dbReference type="NCBI Taxonomy" id="4639"/>
    <lineage>
        <taxon>Eukaryota</taxon>
        <taxon>Viridiplantae</taxon>
        <taxon>Streptophyta</taxon>
        <taxon>Embryophyta</taxon>
        <taxon>Tracheophyta</taxon>
        <taxon>Spermatophyta</taxon>
        <taxon>Magnoliopsida</taxon>
        <taxon>Liliopsida</taxon>
        <taxon>Zingiberales</taxon>
        <taxon>Musaceae</taxon>
        <taxon>Ensete</taxon>
    </lineage>
</organism>
<evidence type="ECO:0000256" key="4">
    <source>
        <dbReference type="ARBA" id="ARBA00022801"/>
    </source>
</evidence>
<comment type="subcellular location">
    <subcellularLocation>
        <location evidence="1 9">Nucleus</location>
    </subcellularLocation>
</comment>
<dbReference type="GO" id="GO:0000727">
    <property type="term" value="P:double-strand break repair via break-induced replication"/>
    <property type="evidence" value="ECO:0007669"/>
    <property type="project" value="TreeGrafter"/>
</dbReference>
<dbReference type="InterPro" id="IPR008046">
    <property type="entry name" value="Mcm3"/>
</dbReference>
<dbReference type="SUPFAM" id="SSF52540">
    <property type="entry name" value="P-loop containing nucleoside triphosphate hydrolases"/>
    <property type="match status" value="1"/>
</dbReference>
<dbReference type="GO" id="GO:0042555">
    <property type="term" value="C:MCM complex"/>
    <property type="evidence" value="ECO:0007669"/>
    <property type="project" value="UniProtKB-UniRule"/>
</dbReference>
<comment type="similarity">
    <text evidence="8">Belongs to the MCM family.</text>
</comment>
<feature type="compositionally biased region" description="Basic and acidic residues" evidence="10">
    <location>
        <begin position="192"/>
        <end position="207"/>
    </location>
</feature>
<dbReference type="PRINTS" id="PR01657">
    <property type="entry name" value="MCMFAMILY"/>
</dbReference>
<dbReference type="PANTHER" id="PTHR11630">
    <property type="entry name" value="DNA REPLICATION LICENSING FACTOR MCM FAMILY MEMBER"/>
    <property type="match status" value="1"/>
</dbReference>
<evidence type="ECO:0000313" key="12">
    <source>
        <dbReference type="EMBL" id="RRT82541.1"/>
    </source>
</evidence>
<evidence type="ECO:0000259" key="11">
    <source>
        <dbReference type="PROSITE" id="PS50051"/>
    </source>
</evidence>
<reference evidence="12 13" key="1">
    <citation type="journal article" date="2014" name="Agronomy (Basel)">
        <title>A Draft Genome Sequence for Ensete ventricosum, the Drought-Tolerant Tree Against Hunger.</title>
        <authorList>
            <person name="Harrison J."/>
            <person name="Moore K.A."/>
            <person name="Paszkiewicz K."/>
            <person name="Jones T."/>
            <person name="Grant M."/>
            <person name="Ambacheew D."/>
            <person name="Muzemil S."/>
            <person name="Studholme D.J."/>
        </authorList>
    </citation>
    <scope>NUCLEOTIDE SEQUENCE [LARGE SCALE GENOMIC DNA]</scope>
</reference>
<dbReference type="GO" id="GO:0006271">
    <property type="term" value="P:DNA strand elongation involved in DNA replication"/>
    <property type="evidence" value="ECO:0007669"/>
    <property type="project" value="TreeGrafter"/>
</dbReference>
<dbReference type="PRINTS" id="PR01659">
    <property type="entry name" value="MCMPROTEIN3"/>
</dbReference>
<keyword evidence="8" id="KW-0238">DNA-binding</keyword>
<feature type="domain" description="MCM C-terminal AAA(+) ATPase" evidence="11">
    <location>
        <begin position="1"/>
        <end position="131"/>
    </location>
</feature>
<keyword evidence="6 8" id="KW-0067">ATP-binding</keyword>
<dbReference type="InterPro" id="IPR027417">
    <property type="entry name" value="P-loop_NTPase"/>
</dbReference>
<protein>
    <recommendedName>
        <fullName evidence="9">DNA replication licensing factor MCM3</fullName>
        <ecNumber evidence="9">3.6.4.12</ecNumber>
    </recommendedName>
</protein>
<evidence type="ECO:0000256" key="2">
    <source>
        <dbReference type="ARBA" id="ARBA00022705"/>
    </source>
</evidence>
<accession>A0A444GE59</accession>
<keyword evidence="4 9" id="KW-0378">Hydrolase</keyword>
<name>A0A444GE59_ENSVE</name>
<dbReference type="GO" id="GO:0005524">
    <property type="term" value="F:ATP binding"/>
    <property type="evidence" value="ECO:0007669"/>
    <property type="project" value="UniProtKB-UniRule"/>
</dbReference>
<dbReference type="Pfam" id="PF00493">
    <property type="entry name" value="MCM"/>
    <property type="match status" value="1"/>
</dbReference>